<sequence>MSSQNTQTKDSQNKKSEQNKKLLLLIMIILPFLTWYAVFNNKTTTLQEYDKYMKKAENFAKKEIYIDAVYNYQQALKLDTSNYDLMLKIFDSYVQLADDDGIEKTYEQAQALDPSRSDIYVRYINQLIDTNAYDDAVEVVTTAREKSSGKEIDELYEKIYRLYKETFLDYDYAYLYCKGYMKVTNGENGDRVGLIKTNGSGVLRAKYHDVGLYSEEKEVIPVCDENDTWYYVNSSGQKKLVPDHEYSYLGSFTADYAPALYNGKYGYVNEDFEEKNFEYDFAGSFEDGIAAVRKHDKWGIINDKLEMVTDFEFDDIIINDFGICSEGGYFFASKGGKYALYNSKGKQVGSESFENAKMFVCDEPAAVKQNGKWGFVDTDGKIVIKPQYEDANSFCLDFAPIQQGEFWGYIDGSGKIITDIENDKFSAAYSLDTNGYSVIYNDFDMPKLLRFYGADLKDK</sequence>
<evidence type="ECO:0000313" key="3">
    <source>
        <dbReference type="Proteomes" id="UP001211015"/>
    </source>
</evidence>
<evidence type="ECO:0000256" key="1">
    <source>
        <dbReference type="SAM" id="Phobius"/>
    </source>
</evidence>
<proteinExistence type="predicted"/>
<reference evidence="2" key="1">
    <citation type="submission" date="2023-01" db="EMBL/GenBank/DDBJ databases">
        <title>Human gut microbiome strain richness.</title>
        <authorList>
            <person name="Chen-Liaw A."/>
        </authorList>
    </citation>
    <scope>NUCLEOTIDE SEQUENCE</scope>
    <source>
        <strain evidence="2">1001275st1_F4_1001275B_160808</strain>
    </source>
</reference>
<dbReference type="RefSeq" id="WP_195389060.1">
    <property type="nucleotide sequence ID" value="NZ_JADNGL010000022.1"/>
</dbReference>
<feature type="transmembrane region" description="Helical" evidence="1">
    <location>
        <begin position="21"/>
        <end position="39"/>
    </location>
</feature>
<dbReference type="SUPFAM" id="SSF69360">
    <property type="entry name" value="Cell wall binding repeat"/>
    <property type="match status" value="1"/>
</dbReference>
<dbReference type="PANTHER" id="PTHR37841">
    <property type="entry name" value="GLR2918 PROTEIN"/>
    <property type="match status" value="1"/>
</dbReference>
<gene>
    <name evidence="2" type="ORF">PNU62_11590</name>
</gene>
<keyword evidence="1" id="KW-0472">Membrane</keyword>
<dbReference type="PANTHER" id="PTHR37841:SF1">
    <property type="entry name" value="DUF3298 DOMAIN-CONTAINING PROTEIN"/>
    <property type="match status" value="1"/>
</dbReference>
<keyword evidence="1" id="KW-1133">Transmembrane helix</keyword>
<dbReference type="EMBL" id="JAQMLV010000017">
    <property type="protein sequence ID" value="MDB8745661.1"/>
    <property type="molecule type" value="Genomic_DNA"/>
</dbReference>
<dbReference type="InterPro" id="IPR032774">
    <property type="entry name" value="WG_beta_rep"/>
</dbReference>
<protein>
    <submittedName>
        <fullName evidence="2">WG repeat-containing protein</fullName>
    </submittedName>
</protein>
<evidence type="ECO:0000313" key="2">
    <source>
        <dbReference type="EMBL" id="MDB8745661.1"/>
    </source>
</evidence>
<organism evidence="2 3">
    <name type="scientific">Ruminococcus bicirculans</name>
    <name type="common">ex Wegman et al. 2014</name>
    <dbReference type="NCBI Taxonomy" id="1160721"/>
    <lineage>
        <taxon>Bacteria</taxon>
        <taxon>Bacillati</taxon>
        <taxon>Bacillota</taxon>
        <taxon>Clostridia</taxon>
        <taxon>Eubacteriales</taxon>
        <taxon>Oscillospiraceae</taxon>
        <taxon>Ruminococcus</taxon>
    </lineage>
</organism>
<dbReference type="Proteomes" id="UP001211015">
    <property type="component" value="Unassembled WGS sequence"/>
</dbReference>
<dbReference type="Gene3D" id="1.25.40.10">
    <property type="entry name" value="Tetratricopeptide repeat domain"/>
    <property type="match status" value="1"/>
</dbReference>
<dbReference type="Pfam" id="PF14903">
    <property type="entry name" value="WG_beta_rep"/>
    <property type="match status" value="2"/>
</dbReference>
<comment type="caution">
    <text evidence="2">The sequence shown here is derived from an EMBL/GenBank/DDBJ whole genome shotgun (WGS) entry which is preliminary data.</text>
</comment>
<dbReference type="InterPro" id="IPR011990">
    <property type="entry name" value="TPR-like_helical_dom_sf"/>
</dbReference>
<name>A0AAW6E9D6_9FIRM</name>
<keyword evidence="1" id="KW-0812">Transmembrane</keyword>
<dbReference type="SUPFAM" id="SSF48452">
    <property type="entry name" value="TPR-like"/>
    <property type="match status" value="1"/>
</dbReference>
<accession>A0AAW6E9D6</accession>
<dbReference type="AlphaFoldDB" id="A0AAW6E9D6"/>